<dbReference type="AlphaFoldDB" id="A0A833SRS0"/>
<dbReference type="Proteomes" id="UP000602510">
    <property type="component" value="Unassembled WGS sequence"/>
</dbReference>
<gene>
    <name evidence="2" type="ORF">GN244_ATG17080</name>
</gene>
<name>A0A833SRS0_PHYIN</name>
<proteinExistence type="predicted"/>
<evidence type="ECO:0000313" key="2">
    <source>
        <dbReference type="EMBL" id="KAF4030989.1"/>
    </source>
</evidence>
<comment type="caution">
    <text evidence="2">The sequence shown here is derived from an EMBL/GenBank/DDBJ whole genome shotgun (WGS) entry which is preliminary data.</text>
</comment>
<evidence type="ECO:0000256" key="1">
    <source>
        <dbReference type="SAM" id="MobiDB-lite"/>
    </source>
</evidence>
<feature type="region of interest" description="Disordered" evidence="1">
    <location>
        <begin position="58"/>
        <end position="103"/>
    </location>
</feature>
<protein>
    <submittedName>
        <fullName evidence="2">Uncharacterized protein</fullName>
    </submittedName>
</protein>
<evidence type="ECO:0000313" key="3">
    <source>
        <dbReference type="Proteomes" id="UP000602510"/>
    </source>
</evidence>
<accession>A0A833SRS0</accession>
<keyword evidence="3" id="KW-1185">Reference proteome</keyword>
<reference evidence="2" key="1">
    <citation type="submission" date="2020-04" db="EMBL/GenBank/DDBJ databases">
        <title>Hybrid Assembly of Korean Phytophthora infestans isolates.</title>
        <authorList>
            <person name="Prokchorchik M."/>
            <person name="Lee Y."/>
            <person name="Seo J."/>
            <person name="Cho J.-H."/>
            <person name="Park Y.-E."/>
            <person name="Jang D.-C."/>
            <person name="Im J.-S."/>
            <person name="Choi J.-G."/>
            <person name="Park H.-J."/>
            <person name="Lee G.-B."/>
            <person name="Lee Y.-G."/>
            <person name="Hong S.-Y."/>
            <person name="Cho K."/>
            <person name="Sohn K.H."/>
        </authorList>
    </citation>
    <scope>NUCLEOTIDE SEQUENCE</scope>
    <source>
        <strain evidence="2">KR_1_A1</strain>
    </source>
</reference>
<organism evidence="2 3">
    <name type="scientific">Phytophthora infestans</name>
    <name type="common">Potato late blight agent</name>
    <name type="synonym">Botrytis infestans</name>
    <dbReference type="NCBI Taxonomy" id="4787"/>
    <lineage>
        <taxon>Eukaryota</taxon>
        <taxon>Sar</taxon>
        <taxon>Stramenopiles</taxon>
        <taxon>Oomycota</taxon>
        <taxon>Peronosporomycetes</taxon>
        <taxon>Peronosporales</taxon>
        <taxon>Peronosporaceae</taxon>
        <taxon>Phytophthora</taxon>
    </lineage>
</organism>
<sequence length="431" mass="48337">MEIFVAEDDTFVSLEEALAFIDGCDINDQSLTDTLVQCSPVDLFSQITPLELIAPRAPVNTRKRAKPQRKLSASSSSQDDKPTKKRRARSAGSSSTRLQQRKRAEIQALREQAQELETQVELLKQNKFLSGDVVLELDDASMSDGAIENVSCQRKTNRRLKSILANQEKVNGALQGLLQKRSVLSGMDYVFAAQLEMETAFLSPTDATPSQVNKKVQAQMEDVVRRMHKAAKAHFKEHTVAPAISCDMRIKQDPRRGKMIEFVTSTPMSCSLEDDSEIVWKELSTYREYPDKLYRCFVMSLKSPSGMLELDGVQYLEKFEEMDRTIVAVAERMVLPSKSLQYWNESWLTITPAASDAGVAVVEIFLQLYLERDDGLVACPEDLAYAQDVVMGCLGNTLRKFFQTQQNSLMEKAGRVIVASTLSDSVARYTT</sequence>
<dbReference type="EMBL" id="WSZM01000604">
    <property type="protein sequence ID" value="KAF4030989.1"/>
    <property type="molecule type" value="Genomic_DNA"/>
</dbReference>